<dbReference type="InterPro" id="IPR050250">
    <property type="entry name" value="Macrolide_Exporter_MacB"/>
</dbReference>
<feature type="transmembrane region" description="Helical" evidence="7">
    <location>
        <begin position="321"/>
        <end position="347"/>
    </location>
</feature>
<keyword evidence="4 7" id="KW-1133">Transmembrane helix</keyword>
<evidence type="ECO:0000313" key="9">
    <source>
        <dbReference type="EMBL" id="MBA4864301.1"/>
    </source>
</evidence>
<feature type="transmembrane region" description="Helical" evidence="7">
    <location>
        <begin position="762"/>
        <end position="783"/>
    </location>
</feature>
<dbReference type="RefSeq" id="WP_181865953.1">
    <property type="nucleotide sequence ID" value="NZ_JACEQY010000028.1"/>
</dbReference>
<accession>A0A7W2HHT2</accession>
<evidence type="ECO:0000256" key="5">
    <source>
        <dbReference type="ARBA" id="ARBA00023136"/>
    </source>
</evidence>
<feature type="domain" description="ABC3 transporter permease C-terminal" evidence="8">
    <location>
        <begin position="279"/>
        <end position="398"/>
    </location>
</feature>
<reference evidence="9 10" key="1">
    <citation type="submission" date="2020-07" db="EMBL/GenBank/DDBJ databases">
        <title>Streptomyces isolated from Indian soil.</title>
        <authorList>
            <person name="Mandal S."/>
            <person name="Maiti P.K."/>
        </authorList>
    </citation>
    <scope>NUCLEOTIDE SEQUENCE [LARGE SCALE GENOMIC DNA]</scope>
    <source>
        <strain evidence="9 10">PSKA54</strain>
    </source>
</reference>
<feature type="domain" description="ABC3 transporter permease C-terminal" evidence="8">
    <location>
        <begin position="671"/>
        <end position="789"/>
    </location>
</feature>
<proteinExistence type="inferred from homology"/>
<comment type="similarity">
    <text evidence="6">Belongs to the ABC-4 integral membrane protein family.</text>
</comment>
<dbReference type="PANTHER" id="PTHR30572:SF4">
    <property type="entry name" value="ABC TRANSPORTER PERMEASE YTRF"/>
    <property type="match status" value="1"/>
</dbReference>
<dbReference type="InterPro" id="IPR003838">
    <property type="entry name" value="ABC3_permease_C"/>
</dbReference>
<dbReference type="EMBL" id="JACEQY010000028">
    <property type="protein sequence ID" value="MBA4864301.1"/>
    <property type="molecule type" value="Genomic_DNA"/>
</dbReference>
<feature type="transmembrane region" description="Helical" evidence="7">
    <location>
        <begin position="438"/>
        <end position="462"/>
    </location>
</feature>
<evidence type="ECO:0000256" key="4">
    <source>
        <dbReference type="ARBA" id="ARBA00022989"/>
    </source>
</evidence>
<dbReference type="Pfam" id="PF02687">
    <property type="entry name" value="FtsX"/>
    <property type="match status" value="2"/>
</dbReference>
<evidence type="ECO:0000259" key="8">
    <source>
        <dbReference type="Pfam" id="PF02687"/>
    </source>
</evidence>
<dbReference type="GO" id="GO:0022857">
    <property type="term" value="F:transmembrane transporter activity"/>
    <property type="evidence" value="ECO:0007669"/>
    <property type="project" value="TreeGrafter"/>
</dbReference>
<dbReference type="PANTHER" id="PTHR30572">
    <property type="entry name" value="MEMBRANE COMPONENT OF TRANSPORTER-RELATED"/>
    <property type="match status" value="1"/>
</dbReference>
<gene>
    <name evidence="9" type="ORF">H1V43_23680</name>
</gene>
<name>A0A7W2HHT2_9ACTN</name>
<evidence type="ECO:0000256" key="7">
    <source>
        <dbReference type="SAM" id="Phobius"/>
    </source>
</evidence>
<evidence type="ECO:0000256" key="3">
    <source>
        <dbReference type="ARBA" id="ARBA00022692"/>
    </source>
</evidence>
<evidence type="ECO:0000313" key="10">
    <source>
        <dbReference type="Proteomes" id="UP000586976"/>
    </source>
</evidence>
<dbReference type="Proteomes" id="UP000586976">
    <property type="component" value="Unassembled WGS sequence"/>
</dbReference>
<organism evidence="9 10">
    <name type="scientific">Streptomyces himalayensis subsp. aureolus</name>
    <dbReference type="NCBI Taxonomy" id="2758039"/>
    <lineage>
        <taxon>Bacteria</taxon>
        <taxon>Bacillati</taxon>
        <taxon>Actinomycetota</taxon>
        <taxon>Actinomycetes</taxon>
        <taxon>Kitasatosporales</taxon>
        <taxon>Streptomycetaceae</taxon>
        <taxon>Streptomyces</taxon>
        <taxon>Streptomyces himalayensis</taxon>
    </lineage>
</organism>
<dbReference type="AlphaFoldDB" id="A0A7W2HHT2"/>
<feature type="transmembrane region" description="Helical" evidence="7">
    <location>
        <begin position="38"/>
        <end position="62"/>
    </location>
</feature>
<sequence length="798" mass="84177">MSRPRDPAPTGRARRRAGGSIPRWSKVRRDIVVASGRMAVMVLAIAAGVTGIGAVLSAGSILSREISRNYLDTTPASATLEMDKVDDALVEQVRLRPGIADAEARATVTAQAKLGPDQWRQLLLFVVPDFNAMRMSTFTPQSGAWPPPDGTMLVERTAQAMLERTTGQSIEVRLPGGTTRDISVSGVVHDPSLAPAQQERMGYAYITPQTLVRLGGSATLDELKIRVDGDSRAEIQEVADDLGTWLPSQGRQVHEIQIPPPGKHPHASQMQAVLLVLLIFAGLGLVLSAILVATVIGGMLTQQIRQIGVMKAVGARTSQIAGMYALQVLAIGAAATIISVPLGIMGGRGFADAVSELLNLDLASKAVPAWVFAVQFASGLLVPLLVAAAPIRRAARITVREAISDYGVRPESLSARLKGLNLTLLMALRNAFRRPGRLVLTLGLMSAGGALFIGGLNVAAAWERNVDDGFATRHYDLEARLSDPERVEPLADQLRATPGVRSVETWGFAPAGVARTGGIETVSTYPDGGHGSFSIRGVPEDTSLVSFPATAGRWLRPGDTDAVVLNSMAKNPLPDAKVGDSLTLSVDGRPTVWQVVGTVREVGSPAAAYVSKTAFEQRIDPPRDLRIATSDVPAAQRVLRDESVDRVTLSTAELREAVDGHVYLLIVALVALAVLMAIVGVLGLAAATGTSVAERTREFGVMQTIGATPRTVISVVIGETLFVGLLSVALATLLSIPISLVVGNLIGDLAFRTPLPLTISPLAIAIWALTALLGSALAGAAPARRASRFTIRQALAYV</sequence>
<keyword evidence="5 7" id="KW-0472">Membrane</keyword>
<feature type="transmembrane region" description="Helical" evidence="7">
    <location>
        <begin position="720"/>
        <end position="742"/>
    </location>
</feature>
<protein>
    <submittedName>
        <fullName evidence="9">FtsX-like permease family protein</fullName>
    </submittedName>
</protein>
<comment type="caution">
    <text evidence="9">The sequence shown here is derived from an EMBL/GenBank/DDBJ whole genome shotgun (WGS) entry which is preliminary data.</text>
</comment>
<evidence type="ECO:0000256" key="6">
    <source>
        <dbReference type="ARBA" id="ARBA00038076"/>
    </source>
</evidence>
<keyword evidence="10" id="KW-1185">Reference proteome</keyword>
<evidence type="ECO:0000256" key="2">
    <source>
        <dbReference type="ARBA" id="ARBA00022475"/>
    </source>
</evidence>
<feature type="transmembrane region" description="Helical" evidence="7">
    <location>
        <begin position="662"/>
        <end position="687"/>
    </location>
</feature>
<keyword evidence="2" id="KW-1003">Cell membrane</keyword>
<dbReference type="GO" id="GO:0005886">
    <property type="term" value="C:plasma membrane"/>
    <property type="evidence" value="ECO:0007669"/>
    <property type="project" value="UniProtKB-SubCell"/>
</dbReference>
<feature type="transmembrane region" description="Helical" evidence="7">
    <location>
        <begin position="367"/>
        <end position="391"/>
    </location>
</feature>
<evidence type="ECO:0000256" key="1">
    <source>
        <dbReference type="ARBA" id="ARBA00004651"/>
    </source>
</evidence>
<keyword evidence="3 7" id="KW-0812">Transmembrane</keyword>
<comment type="subcellular location">
    <subcellularLocation>
        <location evidence="1">Cell membrane</location>
        <topology evidence="1">Multi-pass membrane protein</topology>
    </subcellularLocation>
</comment>
<feature type="transmembrane region" description="Helical" evidence="7">
    <location>
        <begin position="272"/>
        <end position="300"/>
    </location>
</feature>